<dbReference type="Pfam" id="PF11208">
    <property type="entry name" value="DUF2992"/>
    <property type="match status" value="1"/>
</dbReference>
<feature type="compositionally biased region" description="Low complexity" evidence="1">
    <location>
        <begin position="94"/>
        <end position="103"/>
    </location>
</feature>
<dbReference type="RefSeq" id="WP_051993248.1">
    <property type="nucleotide sequence ID" value="NZ_AYZF01000017.1"/>
</dbReference>
<dbReference type="OrthoDB" id="4570726at2"/>
<evidence type="ECO:0008006" key="4">
    <source>
        <dbReference type="Google" id="ProtNLM"/>
    </source>
</evidence>
<dbReference type="InterPro" id="IPR016787">
    <property type="entry name" value="UCP021328"/>
</dbReference>
<sequence length="140" mass="16682">MIIIKGSLTVVYDPPFYKGIFEEETQYSYRVAQINFGTALPKTRLIYLYVTEHYADLVFYEQRQNIGFILQHKNPKRLQRLARKSVKTDFKGTKAQQALQRQQQNRKKRSKKQLAVINKNNELLQYKKKKAKRLQKHKGH</sequence>
<dbReference type="Proteomes" id="UP000050961">
    <property type="component" value="Unassembled WGS sequence"/>
</dbReference>
<dbReference type="AlphaFoldDB" id="A0A023CVW9"/>
<name>A0A023CVW9_9LACO</name>
<protein>
    <recommendedName>
        <fullName evidence="4">DUF2992 domain-containing protein</fullName>
    </recommendedName>
</protein>
<dbReference type="eggNOG" id="ENOG502ZBVG">
    <property type="taxonomic scope" value="Bacteria"/>
</dbReference>
<evidence type="ECO:0000313" key="2">
    <source>
        <dbReference type="EMBL" id="KRN05626.1"/>
    </source>
</evidence>
<dbReference type="PATRIC" id="fig|1423806.3.peg.2236"/>
<proteinExistence type="predicted"/>
<accession>A0A023CVW9</accession>
<keyword evidence="3" id="KW-1185">Reference proteome</keyword>
<dbReference type="STRING" id="1423806.FD15_GL002189"/>
<comment type="caution">
    <text evidence="2">The sequence shown here is derived from an EMBL/GenBank/DDBJ whole genome shotgun (WGS) entry which is preliminary data.</text>
</comment>
<feature type="region of interest" description="Disordered" evidence="1">
    <location>
        <begin position="87"/>
        <end position="112"/>
    </location>
</feature>
<reference evidence="2 3" key="1">
    <citation type="journal article" date="2015" name="Genome Announc.">
        <title>Expanding the biotechnology potential of lactobacilli through comparative genomics of 213 strains and associated genera.</title>
        <authorList>
            <person name="Sun Z."/>
            <person name="Harris H.M."/>
            <person name="McCann A."/>
            <person name="Guo C."/>
            <person name="Argimon S."/>
            <person name="Zhang W."/>
            <person name="Yang X."/>
            <person name="Jeffery I.B."/>
            <person name="Cooney J.C."/>
            <person name="Kagawa T.F."/>
            <person name="Liu W."/>
            <person name="Song Y."/>
            <person name="Salvetti E."/>
            <person name="Wrobel A."/>
            <person name="Rasinkangas P."/>
            <person name="Parkhill J."/>
            <person name="Rea M.C."/>
            <person name="O'Sullivan O."/>
            <person name="Ritari J."/>
            <person name="Douillard F.P."/>
            <person name="Paul Ross R."/>
            <person name="Yang R."/>
            <person name="Briner A.E."/>
            <person name="Felis G.E."/>
            <person name="de Vos W.M."/>
            <person name="Barrangou R."/>
            <person name="Klaenhammer T.R."/>
            <person name="Caufield P.W."/>
            <person name="Cui Y."/>
            <person name="Zhang H."/>
            <person name="O'Toole P.W."/>
        </authorList>
    </citation>
    <scope>NUCLEOTIDE SEQUENCE [LARGE SCALE GENOMIC DNA]</scope>
    <source>
        <strain evidence="2 3">DSM 21376</strain>
    </source>
</reference>
<evidence type="ECO:0000313" key="3">
    <source>
        <dbReference type="Proteomes" id="UP000050961"/>
    </source>
</evidence>
<evidence type="ECO:0000256" key="1">
    <source>
        <dbReference type="SAM" id="MobiDB-lite"/>
    </source>
</evidence>
<dbReference type="EMBL" id="AYZF01000017">
    <property type="protein sequence ID" value="KRN05626.1"/>
    <property type="molecule type" value="Genomic_DNA"/>
</dbReference>
<gene>
    <name evidence="2" type="ORF">FD15_GL002189</name>
</gene>
<organism evidence="2 3">
    <name type="scientific">Liquorilactobacillus sucicola DSM 21376 = JCM 15457</name>
    <dbReference type="NCBI Taxonomy" id="1423806"/>
    <lineage>
        <taxon>Bacteria</taxon>
        <taxon>Bacillati</taxon>
        <taxon>Bacillota</taxon>
        <taxon>Bacilli</taxon>
        <taxon>Lactobacillales</taxon>
        <taxon>Lactobacillaceae</taxon>
        <taxon>Liquorilactobacillus</taxon>
    </lineage>
</organism>